<accession>A0A0F9AMQ3</accession>
<organism evidence="1">
    <name type="scientific">marine sediment metagenome</name>
    <dbReference type="NCBI Taxonomy" id="412755"/>
    <lineage>
        <taxon>unclassified sequences</taxon>
        <taxon>metagenomes</taxon>
        <taxon>ecological metagenomes</taxon>
    </lineage>
</organism>
<comment type="caution">
    <text evidence="1">The sequence shown here is derived from an EMBL/GenBank/DDBJ whole genome shotgun (WGS) entry which is preliminary data.</text>
</comment>
<reference evidence="1" key="1">
    <citation type="journal article" date="2015" name="Nature">
        <title>Complex archaea that bridge the gap between prokaryotes and eukaryotes.</title>
        <authorList>
            <person name="Spang A."/>
            <person name="Saw J.H."/>
            <person name="Jorgensen S.L."/>
            <person name="Zaremba-Niedzwiedzka K."/>
            <person name="Martijn J."/>
            <person name="Lind A.E."/>
            <person name="van Eijk R."/>
            <person name="Schleper C."/>
            <person name="Guy L."/>
            <person name="Ettema T.J."/>
        </authorList>
    </citation>
    <scope>NUCLEOTIDE SEQUENCE</scope>
</reference>
<dbReference type="AlphaFoldDB" id="A0A0F9AMQ3"/>
<sequence length="26" mass="2755">MSNYGPPLEDGMNFTKEQVEVGLAAG</sequence>
<proteinExistence type="predicted"/>
<feature type="non-terminal residue" evidence="1">
    <location>
        <position position="26"/>
    </location>
</feature>
<name>A0A0F9AMQ3_9ZZZZ</name>
<evidence type="ECO:0000313" key="1">
    <source>
        <dbReference type="EMBL" id="KKK73471.1"/>
    </source>
</evidence>
<dbReference type="EMBL" id="LAZR01056774">
    <property type="protein sequence ID" value="KKK73471.1"/>
    <property type="molecule type" value="Genomic_DNA"/>
</dbReference>
<gene>
    <name evidence="1" type="ORF">LCGC14_2893520</name>
</gene>
<protein>
    <submittedName>
        <fullName evidence="1">Uncharacterized protein</fullName>
    </submittedName>
</protein>